<sequence length="238" mass="27466">MELLRFLLKKFFLSVGEETNKNMEPGEEASHDSWMMKTHKVMKKANNSLIGYMSHKPHWPIPPVISVEKILKPQHKNVEKIINKGFDLFKHKKTSTPEQVHQLRLLENHLIQWRFVNDRAHAANHRMSHMAQLNIQLASISQRRASDLTESMKSVLSTFSPLADKTAELLSELAEVVVQERFLLEEFSDIFQTMRVLELQESSLMCNLIQLKRTPKKISGAIKKDSDQARSSIQVQGE</sequence>
<comment type="caution">
    <text evidence="2">The sequence shown here is derived from an EMBL/GenBank/DDBJ whole genome shotgun (WGS) entry which is preliminary data.</text>
</comment>
<gene>
    <name evidence="2" type="ORF">Fmac_021695</name>
</gene>
<dbReference type="EMBL" id="JBGMDY010000007">
    <property type="protein sequence ID" value="KAL2328268.1"/>
    <property type="molecule type" value="Genomic_DNA"/>
</dbReference>
<dbReference type="PANTHER" id="PTHR31807">
    <property type="entry name" value="AUGMIN FAMILY MEMBER"/>
    <property type="match status" value="1"/>
</dbReference>
<dbReference type="AlphaFoldDB" id="A0ABD1LXP2"/>
<accession>A0ABD1LXP2</accession>
<dbReference type="InterPro" id="IPR007573">
    <property type="entry name" value="QWRF"/>
</dbReference>
<dbReference type="PANTHER" id="PTHR31807:SF31">
    <property type="entry name" value="QWRF MOTIF PROTEIN (DUF566)-RELATED"/>
    <property type="match status" value="1"/>
</dbReference>
<protein>
    <submittedName>
        <fullName evidence="2">Uncharacterized protein</fullName>
    </submittedName>
</protein>
<evidence type="ECO:0000313" key="3">
    <source>
        <dbReference type="Proteomes" id="UP001603857"/>
    </source>
</evidence>
<proteinExistence type="inferred from homology"/>
<dbReference type="Proteomes" id="UP001603857">
    <property type="component" value="Unassembled WGS sequence"/>
</dbReference>
<evidence type="ECO:0000313" key="2">
    <source>
        <dbReference type="EMBL" id="KAL2328268.1"/>
    </source>
</evidence>
<reference evidence="2 3" key="1">
    <citation type="submission" date="2024-08" db="EMBL/GenBank/DDBJ databases">
        <title>Insights into the chromosomal genome structure of Flemingia macrophylla.</title>
        <authorList>
            <person name="Ding Y."/>
            <person name="Zhao Y."/>
            <person name="Bi W."/>
            <person name="Wu M."/>
            <person name="Zhao G."/>
            <person name="Gong Y."/>
            <person name="Li W."/>
            <person name="Zhang P."/>
        </authorList>
    </citation>
    <scope>NUCLEOTIDE SEQUENCE [LARGE SCALE GENOMIC DNA]</scope>
    <source>
        <strain evidence="2">DYQJB</strain>
        <tissue evidence="2">Leaf</tissue>
    </source>
</reference>
<name>A0ABD1LXP2_9FABA</name>
<dbReference type="Pfam" id="PF04484">
    <property type="entry name" value="QWRF"/>
    <property type="match status" value="1"/>
</dbReference>
<evidence type="ECO:0000256" key="1">
    <source>
        <dbReference type="ARBA" id="ARBA00010016"/>
    </source>
</evidence>
<organism evidence="2 3">
    <name type="scientific">Flemingia macrophylla</name>
    <dbReference type="NCBI Taxonomy" id="520843"/>
    <lineage>
        <taxon>Eukaryota</taxon>
        <taxon>Viridiplantae</taxon>
        <taxon>Streptophyta</taxon>
        <taxon>Embryophyta</taxon>
        <taxon>Tracheophyta</taxon>
        <taxon>Spermatophyta</taxon>
        <taxon>Magnoliopsida</taxon>
        <taxon>eudicotyledons</taxon>
        <taxon>Gunneridae</taxon>
        <taxon>Pentapetalae</taxon>
        <taxon>rosids</taxon>
        <taxon>fabids</taxon>
        <taxon>Fabales</taxon>
        <taxon>Fabaceae</taxon>
        <taxon>Papilionoideae</taxon>
        <taxon>50 kb inversion clade</taxon>
        <taxon>NPAAA clade</taxon>
        <taxon>indigoferoid/millettioid clade</taxon>
        <taxon>Phaseoleae</taxon>
        <taxon>Flemingia</taxon>
    </lineage>
</organism>
<keyword evidence="3" id="KW-1185">Reference proteome</keyword>
<comment type="similarity">
    <text evidence="1">Belongs to the QWRF family.</text>
</comment>